<dbReference type="InterPro" id="IPR009045">
    <property type="entry name" value="Zn_M74/Hedgehog-like"/>
</dbReference>
<gene>
    <name evidence="4" type="ORF">C5746_15270</name>
</gene>
<evidence type="ECO:0000313" key="5">
    <source>
        <dbReference type="Proteomes" id="UP000252698"/>
    </source>
</evidence>
<evidence type="ECO:0000313" key="4">
    <source>
        <dbReference type="EMBL" id="AXE78078.1"/>
    </source>
</evidence>
<dbReference type="InterPro" id="IPR003709">
    <property type="entry name" value="VanY-like_core_dom"/>
</dbReference>
<evidence type="ECO:0000256" key="1">
    <source>
        <dbReference type="SAM" id="MobiDB-lite"/>
    </source>
</evidence>
<reference evidence="4 5" key="1">
    <citation type="journal article" date="2018" name="Front. Microbiol.">
        <title>Genome Sequencing of Streptomyces atratus SCSIOZH16 and Activation Production of Nocardamine via Metabolic Engineering.</title>
        <authorList>
            <person name="Li Y."/>
            <person name="Zhang C."/>
            <person name="Liu C."/>
            <person name="Ju J."/>
            <person name="Ma J."/>
        </authorList>
    </citation>
    <scope>NUCLEOTIDE SEQUENCE [LARGE SCALE GENOMIC DNA]</scope>
    <source>
        <strain evidence="4 5">SCSIO_ZH16</strain>
    </source>
</reference>
<organism evidence="4 5">
    <name type="scientific">Streptomyces atratus</name>
    <dbReference type="NCBI Taxonomy" id="1893"/>
    <lineage>
        <taxon>Bacteria</taxon>
        <taxon>Bacillati</taxon>
        <taxon>Actinomycetota</taxon>
        <taxon>Actinomycetes</taxon>
        <taxon>Kitasatosporales</taxon>
        <taxon>Streptomycetaceae</taxon>
        <taxon>Streptomyces</taxon>
    </lineage>
</organism>
<dbReference type="InterPro" id="IPR052179">
    <property type="entry name" value="DD-CPase-like"/>
</dbReference>
<evidence type="ECO:0000259" key="3">
    <source>
        <dbReference type="Pfam" id="PF02557"/>
    </source>
</evidence>
<dbReference type="GO" id="GO:0006508">
    <property type="term" value="P:proteolysis"/>
    <property type="evidence" value="ECO:0007669"/>
    <property type="project" value="InterPro"/>
</dbReference>
<dbReference type="GeneID" id="95519832"/>
<dbReference type="GO" id="GO:0008233">
    <property type="term" value="F:peptidase activity"/>
    <property type="evidence" value="ECO:0007669"/>
    <property type="project" value="InterPro"/>
</dbReference>
<keyword evidence="2" id="KW-0812">Transmembrane</keyword>
<dbReference type="EMBL" id="CP027306">
    <property type="protein sequence ID" value="AXE78078.1"/>
    <property type="molecule type" value="Genomic_DNA"/>
</dbReference>
<name>A0A2Z5JCH5_STRAR</name>
<sequence length="221" mass="23648">MHDNHVANRSATVARRFPGWMMAGIGASLVLMLSTIWVVTTRSEPAARATAPAARATAPAEHPPGSGGAPAEVPAAAADDGALPDDREITPFDTRHTAVARLDKRLLKAVQEAARDARDDGIEFVVTSGWRSKEHQQRLLEEGIEKYGSLEKAREFVNTPEKSTHVSGKAVDIGPTDADDWLIRNGSAYGLCQVYANEMWHFELLTSPGGTCPGPLNNAAG</sequence>
<feature type="region of interest" description="Disordered" evidence="1">
    <location>
        <begin position="49"/>
        <end position="74"/>
    </location>
</feature>
<dbReference type="AlphaFoldDB" id="A0A2Z5JCH5"/>
<dbReference type="Proteomes" id="UP000252698">
    <property type="component" value="Chromosome"/>
</dbReference>
<dbReference type="SUPFAM" id="SSF55166">
    <property type="entry name" value="Hedgehog/DD-peptidase"/>
    <property type="match status" value="1"/>
</dbReference>
<keyword evidence="2" id="KW-1133">Transmembrane helix</keyword>
<keyword evidence="2" id="KW-0472">Membrane</keyword>
<dbReference type="RefSeq" id="WP_114244675.1">
    <property type="nucleotide sequence ID" value="NZ_CP027306.1"/>
</dbReference>
<dbReference type="CDD" id="cd14846">
    <property type="entry name" value="Peptidase_M15_like"/>
    <property type="match status" value="1"/>
</dbReference>
<evidence type="ECO:0000256" key="2">
    <source>
        <dbReference type="SAM" id="Phobius"/>
    </source>
</evidence>
<proteinExistence type="predicted"/>
<protein>
    <submittedName>
        <fullName evidence="4">Peptidase M15</fullName>
    </submittedName>
</protein>
<dbReference type="PANTHER" id="PTHR34385">
    <property type="entry name" value="D-ALANYL-D-ALANINE CARBOXYPEPTIDASE"/>
    <property type="match status" value="1"/>
</dbReference>
<accession>A0A2Z5JCH5</accession>
<dbReference type="Gene3D" id="3.30.1380.10">
    <property type="match status" value="1"/>
</dbReference>
<dbReference type="PANTHER" id="PTHR34385:SF1">
    <property type="entry name" value="PEPTIDOGLYCAN L-ALANYL-D-GLUTAMATE ENDOPEPTIDASE CWLK"/>
    <property type="match status" value="1"/>
</dbReference>
<dbReference type="KEGG" id="sata:C5746_15270"/>
<feature type="domain" description="D-alanyl-D-alanine carboxypeptidase-like core" evidence="3">
    <location>
        <begin position="101"/>
        <end position="180"/>
    </location>
</feature>
<dbReference type="Pfam" id="PF02557">
    <property type="entry name" value="VanY"/>
    <property type="match status" value="1"/>
</dbReference>
<feature type="transmembrane region" description="Helical" evidence="2">
    <location>
        <begin position="20"/>
        <end position="39"/>
    </location>
</feature>